<evidence type="ECO:0000313" key="2">
    <source>
        <dbReference type="EMBL" id="KAF9524788.1"/>
    </source>
</evidence>
<accession>A0A9P6E9D9</accession>
<protein>
    <submittedName>
        <fullName evidence="2">Uncharacterized protein</fullName>
    </submittedName>
</protein>
<dbReference type="EMBL" id="MU157893">
    <property type="protein sequence ID" value="KAF9524788.1"/>
    <property type="molecule type" value="Genomic_DNA"/>
</dbReference>
<proteinExistence type="predicted"/>
<keyword evidence="3" id="KW-1185">Reference proteome</keyword>
<gene>
    <name evidence="2" type="ORF">CPB83DRAFT_860699</name>
</gene>
<feature type="compositionally biased region" description="Basic and acidic residues" evidence="1">
    <location>
        <begin position="1"/>
        <end position="12"/>
    </location>
</feature>
<evidence type="ECO:0000313" key="3">
    <source>
        <dbReference type="Proteomes" id="UP000807306"/>
    </source>
</evidence>
<feature type="region of interest" description="Disordered" evidence="1">
    <location>
        <begin position="1"/>
        <end position="21"/>
    </location>
</feature>
<name>A0A9P6E9D9_9AGAR</name>
<dbReference type="Proteomes" id="UP000807306">
    <property type="component" value="Unassembled WGS sequence"/>
</dbReference>
<comment type="caution">
    <text evidence="2">The sequence shown here is derived from an EMBL/GenBank/DDBJ whole genome shotgun (WGS) entry which is preliminary data.</text>
</comment>
<dbReference type="AlphaFoldDB" id="A0A9P6E9D9"/>
<organism evidence="2 3">
    <name type="scientific">Crepidotus variabilis</name>
    <dbReference type="NCBI Taxonomy" id="179855"/>
    <lineage>
        <taxon>Eukaryota</taxon>
        <taxon>Fungi</taxon>
        <taxon>Dikarya</taxon>
        <taxon>Basidiomycota</taxon>
        <taxon>Agaricomycotina</taxon>
        <taxon>Agaricomycetes</taxon>
        <taxon>Agaricomycetidae</taxon>
        <taxon>Agaricales</taxon>
        <taxon>Agaricineae</taxon>
        <taxon>Crepidotaceae</taxon>
        <taxon>Crepidotus</taxon>
    </lineage>
</organism>
<sequence>MQANKIEQEKNGDAQNCALRPDDRVVIKPREHEQQKIEEAYDKQPHRRSMQYSRVEPWYRLEE</sequence>
<reference evidence="2" key="1">
    <citation type="submission" date="2020-11" db="EMBL/GenBank/DDBJ databases">
        <authorList>
            <consortium name="DOE Joint Genome Institute"/>
            <person name="Ahrendt S."/>
            <person name="Riley R."/>
            <person name="Andreopoulos W."/>
            <person name="Labutti K."/>
            <person name="Pangilinan J."/>
            <person name="Ruiz-Duenas F.J."/>
            <person name="Barrasa J.M."/>
            <person name="Sanchez-Garcia M."/>
            <person name="Camarero S."/>
            <person name="Miyauchi S."/>
            <person name="Serrano A."/>
            <person name="Linde D."/>
            <person name="Babiker R."/>
            <person name="Drula E."/>
            <person name="Ayuso-Fernandez I."/>
            <person name="Pacheco R."/>
            <person name="Padilla G."/>
            <person name="Ferreira P."/>
            <person name="Barriuso J."/>
            <person name="Kellner H."/>
            <person name="Castanera R."/>
            <person name="Alfaro M."/>
            <person name="Ramirez L."/>
            <person name="Pisabarro A.G."/>
            <person name="Kuo A."/>
            <person name="Tritt A."/>
            <person name="Lipzen A."/>
            <person name="He G."/>
            <person name="Yan M."/>
            <person name="Ng V."/>
            <person name="Cullen D."/>
            <person name="Martin F."/>
            <person name="Rosso M.-N."/>
            <person name="Henrissat B."/>
            <person name="Hibbett D."/>
            <person name="Martinez A.T."/>
            <person name="Grigoriev I.V."/>
        </authorList>
    </citation>
    <scope>NUCLEOTIDE SEQUENCE</scope>
    <source>
        <strain evidence="2">CBS 506.95</strain>
    </source>
</reference>
<evidence type="ECO:0000256" key="1">
    <source>
        <dbReference type="SAM" id="MobiDB-lite"/>
    </source>
</evidence>